<evidence type="ECO:0000313" key="3">
    <source>
        <dbReference type="Proteomes" id="UP001164761"/>
    </source>
</evidence>
<dbReference type="RefSeq" id="WP_268007508.1">
    <property type="nucleotide sequence ID" value="NZ_CP104067.1"/>
</dbReference>
<dbReference type="EMBL" id="CP104067">
    <property type="protein sequence ID" value="WAH43629.1"/>
    <property type="molecule type" value="Genomic_DNA"/>
</dbReference>
<dbReference type="PANTHER" id="PTHR39179">
    <property type="entry name" value="SPORE COAT PROTEIN I"/>
    <property type="match status" value="1"/>
</dbReference>
<dbReference type="InterPro" id="IPR011009">
    <property type="entry name" value="Kinase-like_dom_sf"/>
</dbReference>
<protein>
    <submittedName>
        <fullName evidence="2">Phosphotransferase</fullName>
    </submittedName>
</protein>
<feature type="domain" description="Aminoglycoside phosphotransferase" evidence="1">
    <location>
        <begin position="91"/>
        <end position="242"/>
    </location>
</feature>
<proteinExistence type="predicted"/>
<dbReference type="Pfam" id="PF01636">
    <property type="entry name" value="APH"/>
    <property type="match status" value="1"/>
</dbReference>
<dbReference type="InterPro" id="IPR047175">
    <property type="entry name" value="CotS-like"/>
</dbReference>
<accession>A0ABY6ZLA3</accession>
<dbReference type="Gene3D" id="3.90.1200.10">
    <property type="match status" value="1"/>
</dbReference>
<name>A0ABY6ZLA3_9BACL</name>
<dbReference type="InterPro" id="IPR002575">
    <property type="entry name" value="Aminoglycoside_PTrfase"/>
</dbReference>
<dbReference type="SUPFAM" id="SSF56112">
    <property type="entry name" value="Protein kinase-like (PK-like)"/>
    <property type="match status" value="1"/>
</dbReference>
<dbReference type="PANTHER" id="PTHR39179:SF1">
    <property type="entry name" value="SPORE COAT PROTEIN I"/>
    <property type="match status" value="1"/>
</dbReference>
<dbReference type="Proteomes" id="UP001164761">
    <property type="component" value="Chromosome"/>
</dbReference>
<evidence type="ECO:0000259" key="1">
    <source>
        <dbReference type="Pfam" id="PF01636"/>
    </source>
</evidence>
<organism evidence="2 3">
    <name type="scientific">Alicyclobacillus fastidiosus</name>
    <dbReference type="NCBI Taxonomy" id="392011"/>
    <lineage>
        <taxon>Bacteria</taxon>
        <taxon>Bacillati</taxon>
        <taxon>Bacillota</taxon>
        <taxon>Bacilli</taxon>
        <taxon>Bacillales</taxon>
        <taxon>Alicyclobacillaceae</taxon>
        <taxon>Alicyclobacillus</taxon>
    </lineage>
</organism>
<reference evidence="2" key="1">
    <citation type="submission" date="2022-08" db="EMBL/GenBank/DDBJ databases">
        <title>Alicyclobacillus fastidiosus DSM 17978, complete genome.</title>
        <authorList>
            <person name="Wang Q."/>
            <person name="Cai R."/>
            <person name="Wang Z."/>
        </authorList>
    </citation>
    <scope>NUCLEOTIDE SEQUENCE</scope>
    <source>
        <strain evidence="2">DSM 17978</strain>
    </source>
</reference>
<gene>
    <name evidence="2" type="ORF">NZD89_09725</name>
</gene>
<sequence length="331" mass="37465">MSAREHLVLAFRRAYGVEVKSLVRRRTVVGVVGEDGSHYIWKPLTARDDETRLCALADLGPVFEAAGTEAALPLPTRSGGYVLEVGGGLQSGYLQKWVTGRHVDASSLRERHAVLTSLGSVHRRSQDCGFPAWSTLQRGTLLHKLRLKERAVSRIWAPAEAACPALRGWKARAEGQMRYVLRRYAAYLADNRDDVQHIFAFCHRDLAPHNVMYQGGDAVAWIDFDHANYDDMLHDPMQFISHCTFLAQMSAEEYYALHQRYVASAKLTATQASILWILTMWPDILVRTLIEWTRAGCKEEGLTRVHYALTCERRKLVYRSKLGLNVERLDA</sequence>
<keyword evidence="3" id="KW-1185">Reference proteome</keyword>
<evidence type="ECO:0000313" key="2">
    <source>
        <dbReference type="EMBL" id="WAH43629.1"/>
    </source>
</evidence>